<dbReference type="EMBL" id="WPHG01000002">
    <property type="protein sequence ID" value="MVA97041.1"/>
    <property type="molecule type" value="Genomic_DNA"/>
</dbReference>
<organism evidence="2 3">
    <name type="scientific">Nitratireductor arenosus</name>
    <dbReference type="NCBI Taxonomy" id="2682096"/>
    <lineage>
        <taxon>Bacteria</taxon>
        <taxon>Pseudomonadati</taxon>
        <taxon>Pseudomonadota</taxon>
        <taxon>Alphaproteobacteria</taxon>
        <taxon>Hyphomicrobiales</taxon>
        <taxon>Phyllobacteriaceae</taxon>
        <taxon>Nitratireductor</taxon>
    </lineage>
</organism>
<gene>
    <name evidence="2" type="ORF">GN330_07240</name>
</gene>
<dbReference type="Pfam" id="PF07362">
    <property type="entry name" value="CcdA"/>
    <property type="match status" value="1"/>
</dbReference>
<keyword evidence="1" id="KW-1277">Toxin-antitoxin system</keyword>
<dbReference type="InterPro" id="IPR009956">
    <property type="entry name" value="Post-segregation_anti-tox_CcdA"/>
</dbReference>
<name>A0A844QGC8_9HYPH</name>
<protein>
    <submittedName>
        <fullName evidence="2">Post-segregation antitoxin CcdA</fullName>
    </submittedName>
</protein>
<dbReference type="RefSeq" id="WP_156712040.1">
    <property type="nucleotide sequence ID" value="NZ_WPHG01000002.1"/>
</dbReference>
<keyword evidence="3" id="KW-1185">Reference proteome</keyword>
<evidence type="ECO:0000313" key="2">
    <source>
        <dbReference type="EMBL" id="MVA97041.1"/>
    </source>
</evidence>
<evidence type="ECO:0000313" key="3">
    <source>
        <dbReference type="Proteomes" id="UP000463224"/>
    </source>
</evidence>
<evidence type="ECO:0000256" key="1">
    <source>
        <dbReference type="ARBA" id="ARBA00022649"/>
    </source>
</evidence>
<dbReference type="Proteomes" id="UP000463224">
    <property type="component" value="Unassembled WGS sequence"/>
</dbReference>
<sequence length="75" mass="8240">MNTPRKSANLSLDAALVAEARALDINLSRAAEAGIGRAIAQERARRWRAENAPALESANAWVEAHGLPLDRYRQF</sequence>
<dbReference type="AlphaFoldDB" id="A0A844QGC8"/>
<reference evidence="2 3" key="1">
    <citation type="submission" date="2019-12" db="EMBL/GenBank/DDBJ databases">
        <title>Nitratireductor arenosus sp. nov., Isolated from sea sand, Jeju island, South Korea.</title>
        <authorList>
            <person name="Kim W."/>
        </authorList>
    </citation>
    <scope>NUCLEOTIDE SEQUENCE [LARGE SCALE GENOMIC DNA]</scope>
    <source>
        <strain evidence="2 3">CAU 1489</strain>
    </source>
</reference>
<comment type="caution">
    <text evidence="2">The sequence shown here is derived from an EMBL/GenBank/DDBJ whole genome shotgun (WGS) entry which is preliminary data.</text>
</comment>
<proteinExistence type="predicted"/>
<accession>A0A844QGC8</accession>